<evidence type="ECO:0000256" key="1">
    <source>
        <dbReference type="ARBA" id="ARBA00022598"/>
    </source>
</evidence>
<dbReference type="InterPro" id="IPR040570">
    <property type="entry name" value="LAL_C2"/>
</dbReference>
<dbReference type="Pfam" id="PF18603">
    <property type="entry name" value="LAL_C2"/>
    <property type="match status" value="1"/>
</dbReference>
<dbReference type="PATRIC" id="fig|359131.3.peg.3465"/>
<evidence type="ECO:0000256" key="4">
    <source>
        <dbReference type="PROSITE-ProRule" id="PRU00409"/>
    </source>
</evidence>
<proteinExistence type="predicted"/>
<dbReference type="Gene3D" id="3.30.470.20">
    <property type="entry name" value="ATP-grasp fold, B domain"/>
    <property type="match status" value="1"/>
</dbReference>
<dbReference type="Proteomes" id="UP000033699">
    <property type="component" value="Unassembled WGS sequence"/>
</dbReference>
<dbReference type="SUPFAM" id="SSF56059">
    <property type="entry name" value="Glutathione synthetase ATP-binding domain-like"/>
    <property type="match status" value="1"/>
</dbReference>
<evidence type="ECO:0000256" key="3">
    <source>
        <dbReference type="ARBA" id="ARBA00022840"/>
    </source>
</evidence>
<evidence type="ECO:0000256" key="2">
    <source>
        <dbReference type="ARBA" id="ARBA00022741"/>
    </source>
</evidence>
<keyword evidence="7" id="KW-1185">Reference proteome</keyword>
<dbReference type="PANTHER" id="PTHR43585">
    <property type="entry name" value="FUMIPYRROLE BIOSYNTHESIS PROTEIN C"/>
    <property type="match status" value="1"/>
</dbReference>
<reference evidence="6 7" key="1">
    <citation type="submission" date="2015-02" db="EMBL/GenBank/DDBJ databases">
        <authorList>
            <person name="Ju K.-S."/>
            <person name="Doroghazi J.R."/>
            <person name="Metcalf W."/>
        </authorList>
    </citation>
    <scope>NUCLEOTIDE SEQUENCE [LARGE SCALE GENOMIC DNA]</scope>
    <source>
        <strain evidence="6 7">ATCC 31215</strain>
    </source>
</reference>
<dbReference type="InterPro" id="IPR052032">
    <property type="entry name" value="ATP-dep_AA_Ligase"/>
</dbReference>
<dbReference type="PANTHER" id="PTHR43585:SF2">
    <property type="entry name" value="ATP-GRASP ENZYME FSQD"/>
    <property type="match status" value="1"/>
</dbReference>
<dbReference type="GO" id="GO:0046872">
    <property type="term" value="F:metal ion binding"/>
    <property type="evidence" value="ECO:0007669"/>
    <property type="project" value="InterPro"/>
</dbReference>
<gene>
    <name evidence="6" type="ORF">VM95_15570</name>
</gene>
<accession>A0A0F2TDN4</accession>
<evidence type="ECO:0000313" key="7">
    <source>
        <dbReference type="Proteomes" id="UP000033699"/>
    </source>
</evidence>
<dbReference type="RefSeq" id="WP_045696945.1">
    <property type="nucleotide sequence ID" value="NZ_JZKH01000028.1"/>
</dbReference>
<dbReference type="EMBL" id="JZKH01000028">
    <property type="protein sequence ID" value="KJS61298.1"/>
    <property type="molecule type" value="Genomic_DNA"/>
</dbReference>
<keyword evidence="2 4" id="KW-0547">Nucleotide-binding</keyword>
<dbReference type="GO" id="GO:0005524">
    <property type="term" value="F:ATP binding"/>
    <property type="evidence" value="ECO:0007669"/>
    <property type="project" value="UniProtKB-UniRule"/>
</dbReference>
<dbReference type="GO" id="GO:0016874">
    <property type="term" value="F:ligase activity"/>
    <property type="evidence" value="ECO:0007669"/>
    <property type="project" value="UniProtKB-KW"/>
</dbReference>
<feature type="domain" description="ATP-grasp" evidence="5">
    <location>
        <begin position="114"/>
        <end position="311"/>
    </location>
</feature>
<evidence type="ECO:0000313" key="6">
    <source>
        <dbReference type="EMBL" id="KJS61298.1"/>
    </source>
</evidence>
<protein>
    <recommendedName>
        <fullName evidence="5">ATP-grasp domain-containing protein</fullName>
    </recommendedName>
</protein>
<dbReference type="InterPro" id="IPR011761">
    <property type="entry name" value="ATP-grasp"/>
</dbReference>
<keyword evidence="3 4" id="KW-0067">ATP-binding</keyword>
<name>A0A0F2TDN4_STRR3</name>
<sequence length="421" mass="45111">MADRPVIAVVYDLGAVSPLTIVDHLEPLGDVLMALRRSEHTELNRALIEELATVVDLAPDHDVAAEELRRHRPDALLTFSETCLGDAAELAERLGLPFHSVETVGLLRDKYAMRARLREHGVDAVRSARLEGPADWPAALAEVGLPAVLKPATGQGSRDTHLITEEAAGARLAEELLTGPDAGPMVLEEYLRGRDCGPFGDYVSVESAVVDGEATHWQVTGKYPLLPPFREPGQYWPAPIDEAERAAALALTTQVIAALGIRTGITHTELKLTAEGPRLIELNGRLGGYQSWLAELAGGLDPMELAGRIALGEKVEVGHAPTDRVYFVRSIQTPREGGLLKAVHGLREVLDLPGVEGATVMSRPGEQLPPTVSTAELVSVTGIVEDHAAMLAVVEQALGRLTFTIEGPDGERTLTSAECEV</sequence>
<dbReference type="OrthoDB" id="24041at2"/>
<evidence type="ECO:0000259" key="5">
    <source>
        <dbReference type="PROSITE" id="PS50975"/>
    </source>
</evidence>
<dbReference type="AlphaFoldDB" id="A0A0F2TDN4"/>
<organism evidence="6 7">
    <name type="scientific">Streptomyces rubellomurinus (strain ATCC 31215)</name>
    <dbReference type="NCBI Taxonomy" id="359131"/>
    <lineage>
        <taxon>Bacteria</taxon>
        <taxon>Bacillati</taxon>
        <taxon>Actinomycetota</taxon>
        <taxon>Actinomycetes</taxon>
        <taxon>Kitasatosporales</taxon>
        <taxon>Streptomycetaceae</taxon>
        <taxon>Streptomyces</taxon>
    </lineage>
</organism>
<dbReference type="PROSITE" id="PS50975">
    <property type="entry name" value="ATP_GRASP"/>
    <property type="match status" value="1"/>
</dbReference>
<keyword evidence="1" id="KW-0436">Ligase</keyword>
<comment type="caution">
    <text evidence="6">The sequence shown here is derived from an EMBL/GenBank/DDBJ whole genome shotgun (WGS) entry which is preliminary data.</text>
</comment>